<organism evidence="1 2">
    <name type="scientific">Enterococcus phage EFA-2</name>
    <dbReference type="NCBI Taxonomy" id="2736189"/>
    <lineage>
        <taxon>Viruses</taxon>
        <taxon>Duplodnaviria</taxon>
        <taxon>Heunggongvirae</taxon>
        <taxon>Uroviricota</taxon>
        <taxon>Caudoviricetes</taxon>
        <taxon>Autographivirales</taxon>
        <taxon>Autotranscriptaviridae</taxon>
        <taxon>Studiervirinae</taxon>
        <taxon>Teseptimavirus</taxon>
        <taxon>Teseptimavirus EFA2</taxon>
    </lineage>
</organism>
<gene>
    <name evidence="1" type="ORF">EFA2_00037</name>
</gene>
<proteinExistence type="predicted"/>
<dbReference type="EMBL" id="MT350293">
    <property type="protein sequence ID" value="QJT70349.1"/>
    <property type="molecule type" value="Genomic_DNA"/>
</dbReference>
<reference evidence="1 2" key="1">
    <citation type="submission" date="2020-04" db="EMBL/GenBank/DDBJ databases">
        <authorList>
            <person name="Mansoor F."/>
            <person name="Rizwan M."/>
            <person name="Mahar R.B."/>
            <person name="Goel R."/>
            <person name="Alvi I.A."/>
        </authorList>
    </citation>
    <scope>NUCLEOTIDE SEQUENCE [LARGE SCALE GENOMIC DNA]</scope>
</reference>
<name>A0A6M5CC13_9CAUD</name>
<keyword evidence="2" id="KW-1185">Reference proteome</keyword>
<dbReference type="Proteomes" id="UP000505181">
    <property type="component" value="Segment"/>
</dbReference>
<evidence type="ECO:0000313" key="2">
    <source>
        <dbReference type="Proteomes" id="UP000505181"/>
    </source>
</evidence>
<accession>A0A6M5CC13</accession>
<protein>
    <submittedName>
        <fullName evidence="1">Uncharacterized protein</fullName>
    </submittedName>
</protein>
<evidence type="ECO:0000313" key="1">
    <source>
        <dbReference type="EMBL" id="QJT70349.1"/>
    </source>
</evidence>
<sequence length="64" mass="6976">MWPALLFIFAASSPDGGSVSPTVTAIEMPTLRICQSVAEQLKETPKPGNGYAQYTYKCVEKKPK</sequence>